<accession>A0A5C6U2L2</accession>
<dbReference type="InterPro" id="IPR005632">
    <property type="entry name" value="Chaperone_Skp"/>
</dbReference>
<gene>
    <name evidence="5" type="ORF">FSC37_08145</name>
</gene>
<dbReference type="AlphaFoldDB" id="A0A5C6U2L2"/>
<dbReference type="InterPro" id="IPR024930">
    <property type="entry name" value="Skp_dom_sf"/>
</dbReference>
<feature type="region of interest" description="Disordered" evidence="3">
    <location>
        <begin position="73"/>
        <end position="101"/>
    </location>
</feature>
<proteinExistence type="inferred from homology"/>
<dbReference type="PANTHER" id="PTHR35089:SF1">
    <property type="entry name" value="CHAPERONE PROTEIN SKP"/>
    <property type="match status" value="1"/>
</dbReference>
<dbReference type="GO" id="GO:0051082">
    <property type="term" value="F:unfolded protein binding"/>
    <property type="evidence" value="ECO:0007669"/>
    <property type="project" value="InterPro"/>
</dbReference>
<evidence type="ECO:0000256" key="2">
    <source>
        <dbReference type="PIRNR" id="PIRNR002094"/>
    </source>
</evidence>
<dbReference type="GO" id="GO:0005829">
    <property type="term" value="C:cytosol"/>
    <property type="evidence" value="ECO:0007669"/>
    <property type="project" value="TreeGrafter"/>
</dbReference>
<comment type="caution">
    <text evidence="5">The sequence shown here is derived from an EMBL/GenBank/DDBJ whole genome shotgun (WGS) entry which is preliminary data.</text>
</comment>
<evidence type="ECO:0000256" key="3">
    <source>
        <dbReference type="SAM" id="MobiDB-lite"/>
    </source>
</evidence>
<feature type="signal peptide" evidence="4">
    <location>
        <begin position="1"/>
        <end position="24"/>
    </location>
</feature>
<dbReference type="SUPFAM" id="SSF111384">
    <property type="entry name" value="OmpH-like"/>
    <property type="match status" value="1"/>
</dbReference>
<sequence length="173" mass="19380">MNTSFLKSSACAAVFAFAALGAQAQELKIGYVNADRVLRDAAPAKAAQAKLETEFGKREKELADMAAKLKAAGEKLDKDAPTLSESERTRRQRDLVEQDREFQRKRREFQEDLTQRKNEELASVVERANKVMKQIFDTEKYDLIIQEAVFAGPKIDITDKVIKALNAQSGNSK</sequence>
<evidence type="ECO:0000256" key="4">
    <source>
        <dbReference type="SAM" id="SignalP"/>
    </source>
</evidence>
<keyword evidence="6" id="KW-1185">Reference proteome</keyword>
<dbReference type="Pfam" id="PF03938">
    <property type="entry name" value="OmpH"/>
    <property type="match status" value="1"/>
</dbReference>
<dbReference type="PANTHER" id="PTHR35089">
    <property type="entry name" value="CHAPERONE PROTEIN SKP"/>
    <property type="match status" value="1"/>
</dbReference>
<dbReference type="SMART" id="SM00935">
    <property type="entry name" value="OmpH"/>
    <property type="match status" value="1"/>
</dbReference>
<evidence type="ECO:0000313" key="6">
    <source>
        <dbReference type="Proteomes" id="UP000321832"/>
    </source>
</evidence>
<dbReference type="GO" id="GO:0050821">
    <property type="term" value="P:protein stabilization"/>
    <property type="evidence" value="ECO:0007669"/>
    <property type="project" value="TreeGrafter"/>
</dbReference>
<dbReference type="PIRSF" id="PIRSF002094">
    <property type="entry name" value="OMP26_Skp"/>
    <property type="match status" value="1"/>
</dbReference>
<feature type="chain" id="PRO_5022868493" evidence="4">
    <location>
        <begin position="25"/>
        <end position="173"/>
    </location>
</feature>
<name>A0A5C6U2L2_9BURK</name>
<evidence type="ECO:0000313" key="5">
    <source>
        <dbReference type="EMBL" id="TXC65935.1"/>
    </source>
</evidence>
<evidence type="ECO:0000256" key="1">
    <source>
        <dbReference type="ARBA" id="ARBA00022729"/>
    </source>
</evidence>
<dbReference type="EMBL" id="VOPW01000001">
    <property type="protein sequence ID" value="TXC65935.1"/>
    <property type="molecule type" value="Genomic_DNA"/>
</dbReference>
<dbReference type="Proteomes" id="UP000321832">
    <property type="component" value="Unassembled WGS sequence"/>
</dbReference>
<keyword evidence="1 4" id="KW-0732">Signal</keyword>
<reference evidence="5 6" key="1">
    <citation type="submission" date="2019-08" db="EMBL/GenBank/DDBJ databases">
        <authorList>
            <person name="Khan S.A."/>
            <person name="Jeon C.O."/>
            <person name="Jeong S.E."/>
        </authorList>
    </citation>
    <scope>NUCLEOTIDE SEQUENCE [LARGE SCALE GENOMIC DNA]</scope>
    <source>
        <strain evidence="6">IMCC1728</strain>
    </source>
</reference>
<protein>
    <submittedName>
        <fullName evidence="5">OmpH family outer membrane protein</fullName>
    </submittedName>
</protein>
<dbReference type="Gene3D" id="3.30.910.20">
    <property type="entry name" value="Skp domain"/>
    <property type="match status" value="1"/>
</dbReference>
<organism evidence="5 6">
    <name type="scientific">Piscinibacter aquaticus</name>
    <dbReference type="NCBI Taxonomy" id="392597"/>
    <lineage>
        <taxon>Bacteria</taxon>
        <taxon>Pseudomonadati</taxon>
        <taxon>Pseudomonadota</taxon>
        <taxon>Betaproteobacteria</taxon>
        <taxon>Burkholderiales</taxon>
        <taxon>Sphaerotilaceae</taxon>
        <taxon>Piscinibacter</taxon>
    </lineage>
</organism>
<comment type="similarity">
    <text evidence="2">Belongs to the skp family.</text>
</comment>